<dbReference type="AlphaFoldDB" id="A0A7Y9I5Y7"/>
<evidence type="ECO:0000256" key="5">
    <source>
        <dbReference type="ARBA" id="ARBA00022989"/>
    </source>
</evidence>
<gene>
    <name evidence="9" type="ORF">BKA15_002230</name>
</gene>
<organism evidence="9 10">
    <name type="scientific">Microlunatus parietis</name>
    <dbReference type="NCBI Taxonomy" id="682979"/>
    <lineage>
        <taxon>Bacteria</taxon>
        <taxon>Bacillati</taxon>
        <taxon>Actinomycetota</taxon>
        <taxon>Actinomycetes</taxon>
        <taxon>Propionibacteriales</taxon>
        <taxon>Propionibacteriaceae</taxon>
        <taxon>Microlunatus</taxon>
    </lineage>
</organism>
<protein>
    <submittedName>
        <fullName evidence="9">MFS family permease</fullName>
    </submittedName>
</protein>
<evidence type="ECO:0000256" key="6">
    <source>
        <dbReference type="ARBA" id="ARBA00023136"/>
    </source>
</evidence>
<dbReference type="Gene3D" id="1.20.1250.20">
    <property type="entry name" value="MFS general substrate transporter like domains"/>
    <property type="match status" value="1"/>
</dbReference>
<evidence type="ECO:0000313" key="9">
    <source>
        <dbReference type="EMBL" id="NYE70901.1"/>
    </source>
</evidence>
<dbReference type="InterPro" id="IPR020846">
    <property type="entry name" value="MFS_dom"/>
</dbReference>
<dbReference type="InterPro" id="IPR010290">
    <property type="entry name" value="TM_effector"/>
</dbReference>
<feature type="transmembrane region" description="Helical" evidence="7">
    <location>
        <begin position="384"/>
        <end position="404"/>
    </location>
</feature>
<keyword evidence="4 7" id="KW-0812">Transmembrane</keyword>
<dbReference type="PANTHER" id="PTHR23513">
    <property type="entry name" value="INTEGRAL MEMBRANE EFFLUX PROTEIN-RELATED"/>
    <property type="match status" value="1"/>
</dbReference>
<evidence type="ECO:0000313" key="10">
    <source>
        <dbReference type="Proteomes" id="UP000569914"/>
    </source>
</evidence>
<evidence type="ECO:0000256" key="1">
    <source>
        <dbReference type="ARBA" id="ARBA00004651"/>
    </source>
</evidence>
<name>A0A7Y9I5Y7_9ACTN</name>
<feature type="transmembrane region" description="Helical" evidence="7">
    <location>
        <begin position="109"/>
        <end position="131"/>
    </location>
</feature>
<dbReference type="Pfam" id="PF05977">
    <property type="entry name" value="MFS_3"/>
    <property type="match status" value="1"/>
</dbReference>
<dbReference type="CDD" id="cd06173">
    <property type="entry name" value="MFS_MefA_like"/>
    <property type="match status" value="1"/>
</dbReference>
<dbReference type="EMBL" id="JACCBU010000001">
    <property type="protein sequence ID" value="NYE70901.1"/>
    <property type="molecule type" value="Genomic_DNA"/>
</dbReference>
<feature type="transmembrane region" description="Helical" evidence="7">
    <location>
        <begin position="23"/>
        <end position="43"/>
    </location>
</feature>
<evidence type="ECO:0000256" key="4">
    <source>
        <dbReference type="ARBA" id="ARBA00022692"/>
    </source>
</evidence>
<sequence>MRDLGTSAWREPAFRRFWVGQSLSYVGDQVSAVALPLVAVVVLEATATQLGVLTGLAKLPVVVFGLLIGVWVDRVRRRRLMIMADLARAALLLTIPLAVAAGVASMPLLIVVAVLVASFAVIGQVAGSAFLRSVLPSGRLVDGNARLTQSAALARICGPGLAGVLVQAVTAPVAILVDVISYLASATALATARVEESSIPPPVGRHLGRELREGIAVILRDPLLRASAAAGATYNGCLSAILAVEVLYLSRDLGLPPVAIGLVLAAIGPGALLGSALAARIARRYGIGPTMIIGFAVAGAANLVLPLAFGPQPVMIGMIMVASFGSGLGQPLYNVNQSALRQAIVRPELQGRATATLSVLVGCAAPLGALLGGLIATATGTRTLLIMAALGTVLAGLWLVCSPVRRLIDLPALRQAQGS</sequence>
<dbReference type="PROSITE" id="PS50850">
    <property type="entry name" value="MFS"/>
    <property type="match status" value="1"/>
</dbReference>
<keyword evidence="2" id="KW-0813">Transport</keyword>
<dbReference type="InterPro" id="IPR036259">
    <property type="entry name" value="MFS_trans_sf"/>
</dbReference>
<accession>A0A7Y9I5Y7</accession>
<feature type="transmembrane region" description="Helical" evidence="7">
    <location>
        <begin position="315"/>
        <end position="333"/>
    </location>
</feature>
<dbReference type="RefSeq" id="WP_179750703.1">
    <property type="nucleotide sequence ID" value="NZ_JACCBU010000001.1"/>
</dbReference>
<comment type="caution">
    <text evidence="9">The sequence shown here is derived from an EMBL/GenBank/DDBJ whole genome shotgun (WGS) entry which is preliminary data.</text>
</comment>
<keyword evidence="5 7" id="KW-1133">Transmembrane helix</keyword>
<evidence type="ECO:0000256" key="7">
    <source>
        <dbReference type="SAM" id="Phobius"/>
    </source>
</evidence>
<feature type="transmembrane region" description="Helical" evidence="7">
    <location>
        <begin position="255"/>
        <end position="279"/>
    </location>
</feature>
<dbReference type="InterPro" id="IPR022324">
    <property type="entry name" value="Bacilysin_exporter_BacE_put"/>
</dbReference>
<proteinExistence type="predicted"/>
<keyword evidence="6 7" id="KW-0472">Membrane</keyword>
<dbReference type="SUPFAM" id="SSF103473">
    <property type="entry name" value="MFS general substrate transporter"/>
    <property type="match status" value="1"/>
</dbReference>
<keyword evidence="10" id="KW-1185">Reference proteome</keyword>
<evidence type="ECO:0000256" key="3">
    <source>
        <dbReference type="ARBA" id="ARBA00022475"/>
    </source>
</evidence>
<dbReference type="PRINTS" id="PR01988">
    <property type="entry name" value="EXPORTERBACE"/>
</dbReference>
<dbReference type="Proteomes" id="UP000569914">
    <property type="component" value="Unassembled WGS sequence"/>
</dbReference>
<comment type="subcellular location">
    <subcellularLocation>
        <location evidence="1">Cell membrane</location>
        <topology evidence="1">Multi-pass membrane protein</topology>
    </subcellularLocation>
</comment>
<dbReference type="GO" id="GO:0005886">
    <property type="term" value="C:plasma membrane"/>
    <property type="evidence" value="ECO:0007669"/>
    <property type="project" value="UniProtKB-SubCell"/>
</dbReference>
<feature type="transmembrane region" description="Helical" evidence="7">
    <location>
        <begin position="291"/>
        <end position="309"/>
    </location>
</feature>
<feature type="domain" description="Major facilitator superfamily (MFS) profile" evidence="8">
    <location>
        <begin position="224"/>
        <end position="419"/>
    </location>
</feature>
<reference evidence="9 10" key="1">
    <citation type="submission" date="2020-07" db="EMBL/GenBank/DDBJ databases">
        <title>Sequencing the genomes of 1000 actinobacteria strains.</title>
        <authorList>
            <person name="Klenk H.-P."/>
        </authorList>
    </citation>
    <scope>NUCLEOTIDE SEQUENCE [LARGE SCALE GENOMIC DNA]</scope>
    <source>
        <strain evidence="9 10">DSM 22083</strain>
    </source>
</reference>
<feature type="transmembrane region" description="Helical" evidence="7">
    <location>
        <begin position="354"/>
        <end position="378"/>
    </location>
</feature>
<evidence type="ECO:0000256" key="2">
    <source>
        <dbReference type="ARBA" id="ARBA00022448"/>
    </source>
</evidence>
<keyword evidence="3" id="KW-1003">Cell membrane</keyword>
<dbReference type="GO" id="GO:0022857">
    <property type="term" value="F:transmembrane transporter activity"/>
    <property type="evidence" value="ECO:0007669"/>
    <property type="project" value="InterPro"/>
</dbReference>
<evidence type="ECO:0000259" key="8">
    <source>
        <dbReference type="PROSITE" id="PS50850"/>
    </source>
</evidence>
<feature type="transmembrane region" description="Helical" evidence="7">
    <location>
        <begin position="84"/>
        <end position="103"/>
    </location>
</feature>
<dbReference type="PANTHER" id="PTHR23513:SF6">
    <property type="entry name" value="MAJOR FACILITATOR SUPERFAMILY ASSOCIATED DOMAIN-CONTAINING PROTEIN"/>
    <property type="match status" value="1"/>
</dbReference>
<feature type="transmembrane region" description="Helical" evidence="7">
    <location>
        <begin position="49"/>
        <end position="72"/>
    </location>
</feature>